<accession>A0A369WQ03</accession>
<dbReference type="SUPFAM" id="SSF53822">
    <property type="entry name" value="Periplasmic binding protein-like I"/>
    <property type="match status" value="1"/>
</dbReference>
<dbReference type="InterPro" id="IPR028082">
    <property type="entry name" value="Peripla_BP_I"/>
</dbReference>
<dbReference type="InterPro" id="IPR051010">
    <property type="entry name" value="BCAA_transport"/>
</dbReference>
<comment type="similarity">
    <text evidence="1">Belongs to the leucine-binding protein family.</text>
</comment>
<evidence type="ECO:0000256" key="1">
    <source>
        <dbReference type="ARBA" id="ARBA00010062"/>
    </source>
</evidence>
<dbReference type="EMBL" id="QQOH01000001">
    <property type="protein sequence ID" value="RDE24168.1"/>
    <property type="molecule type" value="Genomic_DNA"/>
</dbReference>
<dbReference type="Proteomes" id="UP000253769">
    <property type="component" value="Unassembled WGS sequence"/>
</dbReference>
<name>A0A369WQ03_9GAMM</name>
<dbReference type="InterPro" id="IPR022478">
    <property type="entry name" value="ABC_transptr_sub-bd_PQQ"/>
</dbReference>
<protein>
    <submittedName>
        <fullName evidence="4">Branched-chain amino acid ABC transporter substrate-binding protein</fullName>
    </submittedName>
</protein>
<evidence type="ECO:0000259" key="3">
    <source>
        <dbReference type="Pfam" id="PF13458"/>
    </source>
</evidence>
<proteinExistence type="inferred from homology"/>
<dbReference type="CDD" id="cd06268">
    <property type="entry name" value="PBP1_ABC_transporter_LIVBP-like"/>
    <property type="match status" value="1"/>
</dbReference>
<reference evidence="4 5" key="1">
    <citation type="submission" date="2018-07" db="EMBL/GenBank/DDBJ databases">
        <title>Motiliproteus coralliicola sp. nov., a bacterium isolated from Coral.</title>
        <authorList>
            <person name="Wang G."/>
        </authorList>
    </citation>
    <scope>NUCLEOTIDE SEQUENCE [LARGE SCALE GENOMIC DNA]</scope>
    <source>
        <strain evidence="4 5">C34</strain>
    </source>
</reference>
<feature type="domain" description="Leucine-binding protein" evidence="3">
    <location>
        <begin position="74"/>
        <end position="231"/>
    </location>
</feature>
<gene>
    <name evidence="4" type="ORF">DV711_00795</name>
</gene>
<comment type="caution">
    <text evidence="4">The sequence shown here is derived from an EMBL/GenBank/DDBJ whole genome shotgun (WGS) entry which is preliminary data.</text>
</comment>
<organism evidence="4 5">
    <name type="scientific">Motiliproteus coralliicola</name>
    <dbReference type="NCBI Taxonomy" id="2283196"/>
    <lineage>
        <taxon>Bacteria</taxon>
        <taxon>Pseudomonadati</taxon>
        <taxon>Pseudomonadota</taxon>
        <taxon>Gammaproteobacteria</taxon>
        <taxon>Oceanospirillales</taxon>
        <taxon>Oceanospirillaceae</taxon>
        <taxon>Motiliproteus</taxon>
    </lineage>
</organism>
<evidence type="ECO:0000313" key="4">
    <source>
        <dbReference type="EMBL" id="RDE24168.1"/>
    </source>
</evidence>
<dbReference type="InterPro" id="IPR028081">
    <property type="entry name" value="Leu-bd"/>
</dbReference>
<dbReference type="RefSeq" id="WP_114693753.1">
    <property type="nucleotide sequence ID" value="NZ_QQOH01000001.1"/>
</dbReference>
<dbReference type="OrthoDB" id="5341635at2"/>
<dbReference type="NCBIfam" id="TIGR03863">
    <property type="entry name" value="PQQ_ABC_bind"/>
    <property type="match status" value="1"/>
</dbReference>
<sequence length="417" mass="46783">MNSYTAHHRRVTHSLRGSTPAALRFALFWLSLLLMAGLSSQAFSADLQIRIGYLELIKERPPLLSNVLPEPEDSGLQGARLGLKDNNAGGRFLGQNFELLETRSQQLTELIEQARDWQNEGVELLLLNMDAEALLELAGQFSPDQVLLFNVGSAENALRRGQCLPNLLHTLPSRAMLTDALAQWMKAKRLTDWMLIEGARPEDKAYADSLRRSAKRFGAKIVEQKQWSFDTDLRRSAQREVPLFTQGEDYDAVLVADELGDFGEFLLYNTWLPRPVAGTQGLKPVAWHRVVEQWGAAQLQKRFDKLAGRWMNSHDYAAWAATRSIGEAVASSGTADALSVRRQLLSEQFQLAGFKGRKLSYRSWNGQLRQPIALVQPRALVSQSPQEGFLHPVTELDTLGFDHQESQCRDLLAAANH</sequence>
<evidence type="ECO:0000256" key="2">
    <source>
        <dbReference type="ARBA" id="ARBA00022729"/>
    </source>
</evidence>
<dbReference type="PANTHER" id="PTHR30483">
    <property type="entry name" value="LEUCINE-SPECIFIC-BINDING PROTEIN"/>
    <property type="match status" value="1"/>
</dbReference>
<dbReference type="AlphaFoldDB" id="A0A369WQ03"/>
<keyword evidence="5" id="KW-1185">Reference proteome</keyword>
<dbReference type="Pfam" id="PF13458">
    <property type="entry name" value="Peripla_BP_6"/>
    <property type="match status" value="1"/>
</dbReference>
<keyword evidence="2" id="KW-0732">Signal</keyword>
<dbReference type="PANTHER" id="PTHR30483:SF6">
    <property type="entry name" value="PERIPLASMIC BINDING PROTEIN OF ABC TRANSPORTER FOR NATURAL AMINO ACIDS"/>
    <property type="match status" value="1"/>
</dbReference>
<dbReference type="Gene3D" id="3.40.50.2300">
    <property type="match status" value="2"/>
</dbReference>
<evidence type="ECO:0000313" key="5">
    <source>
        <dbReference type="Proteomes" id="UP000253769"/>
    </source>
</evidence>